<sequence length="17" mass="1847">MYVQFGHPGACGCQEGY</sequence>
<reference evidence="1" key="1">
    <citation type="submission" date="2014-09" db="EMBL/GenBank/DDBJ databases">
        <authorList>
            <person name="Magalhaes I.L.F."/>
            <person name="Oliveira U."/>
            <person name="Santos F.R."/>
            <person name="Vidigal T.H.D.A."/>
            <person name="Brescovit A.D."/>
            <person name="Santos A.J."/>
        </authorList>
    </citation>
    <scope>NUCLEOTIDE SEQUENCE</scope>
    <source>
        <tissue evidence="1">Shoot tissue taken approximately 20 cm above the soil surface</tissue>
    </source>
</reference>
<accession>A0A0A8ZUQ1</accession>
<dbReference type="EMBL" id="GBRH01256467">
    <property type="protein sequence ID" value="JAD41428.1"/>
    <property type="molecule type" value="Transcribed_RNA"/>
</dbReference>
<reference evidence="1" key="2">
    <citation type="journal article" date="2015" name="Data Brief">
        <title>Shoot transcriptome of the giant reed, Arundo donax.</title>
        <authorList>
            <person name="Barrero R.A."/>
            <person name="Guerrero F.D."/>
            <person name="Moolhuijzen P."/>
            <person name="Goolsby J.A."/>
            <person name="Tidwell J."/>
            <person name="Bellgard S.E."/>
            <person name="Bellgard M.I."/>
        </authorList>
    </citation>
    <scope>NUCLEOTIDE SEQUENCE</scope>
    <source>
        <tissue evidence="1">Shoot tissue taken approximately 20 cm above the soil surface</tissue>
    </source>
</reference>
<organism evidence="1">
    <name type="scientific">Arundo donax</name>
    <name type="common">Giant reed</name>
    <name type="synonym">Donax arundinaceus</name>
    <dbReference type="NCBI Taxonomy" id="35708"/>
    <lineage>
        <taxon>Eukaryota</taxon>
        <taxon>Viridiplantae</taxon>
        <taxon>Streptophyta</taxon>
        <taxon>Embryophyta</taxon>
        <taxon>Tracheophyta</taxon>
        <taxon>Spermatophyta</taxon>
        <taxon>Magnoliopsida</taxon>
        <taxon>Liliopsida</taxon>
        <taxon>Poales</taxon>
        <taxon>Poaceae</taxon>
        <taxon>PACMAD clade</taxon>
        <taxon>Arundinoideae</taxon>
        <taxon>Arundineae</taxon>
        <taxon>Arundo</taxon>
    </lineage>
</organism>
<evidence type="ECO:0000313" key="1">
    <source>
        <dbReference type="EMBL" id="JAD41428.1"/>
    </source>
</evidence>
<dbReference type="AlphaFoldDB" id="A0A0A8ZUQ1"/>
<protein>
    <submittedName>
        <fullName evidence="1">Uncharacterized protein</fullName>
    </submittedName>
</protein>
<name>A0A0A8ZUQ1_ARUDO</name>
<proteinExistence type="predicted"/>